<dbReference type="InterPro" id="IPR036873">
    <property type="entry name" value="Rhodanese-like_dom_sf"/>
</dbReference>
<dbReference type="Pfam" id="PF00581">
    <property type="entry name" value="Rhodanese"/>
    <property type="match status" value="1"/>
</dbReference>
<dbReference type="CDD" id="cd00158">
    <property type="entry name" value="RHOD"/>
    <property type="match status" value="1"/>
</dbReference>
<dbReference type="Proteomes" id="UP001262889">
    <property type="component" value="Unassembled WGS sequence"/>
</dbReference>
<comment type="caution">
    <text evidence="2">The sequence shown here is derived from an EMBL/GenBank/DDBJ whole genome shotgun (WGS) entry which is preliminary data.</text>
</comment>
<accession>A0ABU3CC91</accession>
<dbReference type="Gene3D" id="3.40.250.10">
    <property type="entry name" value="Rhodanese-like domain"/>
    <property type="match status" value="1"/>
</dbReference>
<dbReference type="RefSeq" id="WP_311535554.1">
    <property type="nucleotide sequence ID" value="NZ_JAVRHQ010000018.1"/>
</dbReference>
<dbReference type="InterPro" id="IPR050229">
    <property type="entry name" value="GlpE_sulfurtransferase"/>
</dbReference>
<organism evidence="2 3">
    <name type="scientific">Autumnicola tepida</name>
    <dbReference type="NCBI Taxonomy" id="3075595"/>
    <lineage>
        <taxon>Bacteria</taxon>
        <taxon>Pseudomonadati</taxon>
        <taxon>Bacteroidota</taxon>
        <taxon>Flavobacteriia</taxon>
        <taxon>Flavobacteriales</taxon>
        <taxon>Flavobacteriaceae</taxon>
        <taxon>Autumnicola</taxon>
    </lineage>
</organism>
<dbReference type="InterPro" id="IPR001763">
    <property type="entry name" value="Rhodanese-like_dom"/>
</dbReference>
<feature type="domain" description="Rhodanese" evidence="1">
    <location>
        <begin position="40"/>
        <end position="120"/>
    </location>
</feature>
<reference evidence="2 3" key="1">
    <citation type="submission" date="2023-09" db="EMBL/GenBank/DDBJ databases">
        <authorList>
            <person name="Rey-Velasco X."/>
        </authorList>
    </citation>
    <scope>NUCLEOTIDE SEQUENCE [LARGE SCALE GENOMIC DNA]</scope>
    <source>
        <strain evidence="2 3">F363</strain>
    </source>
</reference>
<sequence length="120" mass="13811">MKGESGMHIFKSLFGKPGAADEKVKVLKKTDYIKHLKELNGILIDVRTPKEYIEDHIENARNINWYDPKFKEKIRRLDKTRPAFIYCRSGARSARAAKSFIKAGFSKVYDLKGGFLAFQN</sequence>
<dbReference type="PANTHER" id="PTHR43031">
    <property type="entry name" value="FAD-DEPENDENT OXIDOREDUCTASE"/>
    <property type="match status" value="1"/>
</dbReference>
<dbReference type="EMBL" id="JAVRHQ010000018">
    <property type="protein sequence ID" value="MDT0643936.1"/>
    <property type="molecule type" value="Genomic_DNA"/>
</dbReference>
<gene>
    <name evidence="2" type="ORF">RM553_13950</name>
</gene>
<evidence type="ECO:0000313" key="2">
    <source>
        <dbReference type="EMBL" id="MDT0643936.1"/>
    </source>
</evidence>
<proteinExistence type="predicted"/>
<name>A0ABU3CC91_9FLAO</name>
<keyword evidence="3" id="KW-1185">Reference proteome</keyword>
<evidence type="ECO:0000259" key="1">
    <source>
        <dbReference type="PROSITE" id="PS50206"/>
    </source>
</evidence>
<dbReference type="SMART" id="SM00450">
    <property type="entry name" value="RHOD"/>
    <property type="match status" value="1"/>
</dbReference>
<evidence type="ECO:0000313" key="3">
    <source>
        <dbReference type="Proteomes" id="UP001262889"/>
    </source>
</evidence>
<dbReference type="PROSITE" id="PS50206">
    <property type="entry name" value="RHODANESE_3"/>
    <property type="match status" value="1"/>
</dbReference>
<protein>
    <submittedName>
        <fullName evidence="2">Rhodanese-like domain-containing protein</fullName>
    </submittedName>
</protein>
<dbReference type="SUPFAM" id="SSF52821">
    <property type="entry name" value="Rhodanese/Cell cycle control phosphatase"/>
    <property type="match status" value="1"/>
</dbReference>
<dbReference type="PANTHER" id="PTHR43031:SF18">
    <property type="entry name" value="RHODANESE-RELATED SULFURTRANSFERASES"/>
    <property type="match status" value="1"/>
</dbReference>